<accession>A0ACB8TT83</accession>
<dbReference type="EMBL" id="MU274934">
    <property type="protein sequence ID" value="KAI0085136.1"/>
    <property type="molecule type" value="Genomic_DNA"/>
</dbReference>
<name>A0ACB8TT83_9APHY</name>
<organism evidence="1 2">
    <name type="scientific">Irpex rosettiformis</name>
    <dbReference type="NCBI Taxonomy" id="378272"/>
    <lineage>
        <taxon>Eukaryota</taxon>
        <taxon>Fungi</taxon>
        <taxon>Dikarya</taxon>
        <taxon>Basidiomycota</taxon>
        <taxon>Agaricomycotina</taxon>
        <taxon>Agaricomycetes</taxon>
        <taxon>Polyporales</taxon>
        <taxon>Irpicaceae</taxon>
        <taxon>Irpex</taxon>
    </lineage>
</organism>
<sequence>MEKALPRPVAGTPFRLTGTRGFPTRRTLLGLIPAIACFLGIWYGFAFGQGIKFWEAYTTNRLSPQAAAAVSRCAHLHDKPGPPPNFSKRTQSDRYVPGTKPVLLKNAKIWSGEKNGTEVLYADVLLDKGIIKGIGRTSLKLVKGLKEEYEVIDARNAWVTPGIVDLHSHLGTSPSPGLAGAEDDNSIHGITQPWLRAVDGLHTSDDAYELSIAGGVTSALVLPGSLNAIGGQGITIKLRKTAERSPTAMLLEAPYHLNTSFPKPDGPLRWRQMKHACGENPSSYYGNTRMDTVWAFRKAYDTARQIKLQQDAYCAKVEAGKFNEITDKPYPEDLQWEALVDVLRGRVKVQVHCYEAVDLDDIVRLSNEFQFSIAAFHHAHEAYLVPDVLKRAYGRPPAVAMFASLFKYKREAYRGSEFAPRILAEHGLSVVLKSDHPVTDSRYLLYQAQQAYLYGLPESLAIASVTSTPASIVGMDHRIGYVREGYDADLVIWDSHPLALGATPKQVFIDGIPQLKKAYVTHKPDVFQHTPDVPNYDKEAKAAVEYEGLPPLKPKAAKTGTVLFTNVRSIFIRTEDSVQESFTGQDTKLGVVIVKNGKVLCSGTQLACDVASLAGDAEIVDLKGGSIAPGLTTFGTALGLVEITQELSTQDGFVFDPLTQKVPSILGGDTALVRAVDGLQFGTRDALTAYHDGVTTAITAPVGAGFYAGLSTTFTTGVLNKLDDEAIVQDVNAVHVTIRHFGTGPSISTQVGTLRRLLLNPPQGQAGEYFQGIVDGRVTLVVNTDSADIIATLVLLKKEVESLKGNSISLTVAGGLEAHLVAKELGEAGVGVVQLPARPFPTTWERRRILPGHPLVEQNSVETLLKHNVTVGVGVEDEISQVRNTRFDIAWLALDAGGSISKAQAIALGSTNVDKLLGGKAKAAEEYDLVATEGGDLLDFSSKVKAVISLKRGLVDLL</sequence>
<proteinExistence type="predicted"/>
<reference evidence="1" key="1">
    <citation type="journal article" date="2021" name="Environ. Microbiol.">
        <title>Gene family expansions and transcriptome signatures uncover fungal adaptations to wood decay.</title>
        <authorList>
            <person name="Hage H."/>
            <person name="Miyauchi S."/>
            <person name="Viragh M."/>
            <person name="Drula E."/>
            <person name="Min B."/>
            <person name="Chaduli D."/>
            <person name="Navarro D."/>
            <person name="Favel A."/>
            <person name="Norest M."/>
            <person name="Lesage-Meessen L."/>
            <person name="Balint B."/>
            <person name="Merenyi Z."/>
            <person name="de Eugenio L."/>
            <person name="Morin E."/>
            <person name="Martinez A.T."/>
            <person name="Baldrian P."/>
            <person name="Stursova M."/>
            <person name="Martinez M.J."/>
            <person name="Novotny C."/>
            <person name="Magnuson J.K."/>
            <person name="Spatafora J.W."/>
            <person name="Maurice S."/>
            <person name="Pangilinan J."/>
            <person name="Andreopoulos W."/>
            <person name="LaButti K."/>
            <person name="Hundley H."/>
            <person name="Na H."/>
            <person name="Kuo A."/>
            <person name="Barry K."/>
            <person name="Lipzen A."/>
            <person name="Henrissat B."/>
            <person name="Riley R."/>
            <person name="Ahrendt S."/>
            <person name="Nagy L.G."/>
            <person name="Grigoriev I.V."/>
            <person name="Martin F."/>
            <person name="Rosso M.N."/>
        </authorList>
    </citation>
    <scope>NUCLEOTIDE SEQUENCE</scope>
    <source>
        <strain evidence="1">CBS 384.51</strain>
    </source>
</reference>
<comment type="caution">
    <text evidence="1">The sequence shown here is derived from an EMBL/GenBank/DDBJ whole genome shotgun (WGS) entry which is preliminary data.</text>
</comment>
<gene>
    <name evidence="1" type="ORF">BDY19DRAFT_997024</name>
</gene>
<protein>
    <submittedName>
        <fullName evidence="1">Carbohydrate esterase family 9 protein</fullName>
    </submittedName>
</protein>
<dbReference type="Proteomes" id="UP001055072">
    <property type="component" value="Unassembled WGS sequence"/>
</dbReference>
<keyword evidence="2" id="KW-1185">Reference proteome</keyword>
<evidence type="ECO:0000313" key="2">
    <source>
        <dbReference type="Proteomes" id="UP001055072"/>
    </source>
</evidence>
<evidence type="ECO:0000313" key="1">
    <source>
        <dbReference type="EMBL" id="KAI0085136.1"/>
    </source>
</evidence>